<dbReference type="EMBL" id="LXWW01000113">
    <property type="protein sequence ID" value="OAO15854.1"/>
    <property type="molecule type" value="Genomic_DNA"/>
</dbReference>
<dbReference type="EC" id="2.3.1.48" evidence="3"/>
<dbReference type="Gene3D" id="1.20.920.10">
    <property type="entry name" value="Bromodomain-like"/>
    <property type="match status" value="1"/>
</dbReference>
<dbReference type="GO" id="GO:0031490">
    <property type="term" value="F:chromatin DNA binding"/>
    <property type="evidence" value="ECO:0007669"/>
    <property type="project" value="TreeGrafter"/>
</dbReference>
<dbReference type="SMART" id="SM01250">
    <property type="entry name" value="KAT11"/>
    <property type="match status" value="1"/>
</dbReference>
<dbReference type="CDD" id="cd04369">
    <property type="entry name" value="Bromodomain"/>
    <property type="match status" value="1"/>
</dbReference>
<feature type="domain" description="TAZ-type" evidence="16">
    <location>
        <begin position="848"/>
        <end position="943"/>
    </location>
</feature>
<name>A0A196SIT1_BLAHN</name>
<evidence type="ECO:0000256" key="9">
    <source>
        <dbReference type="ARBA" id="ARBA00023015"/>
    </source>
</evidence>
<proteinExistence type="predicted"/>
<dbReference type="PROSITE" id="PS50014">
    <property type="entry name" value="BROMODOMAIN_2"/>
    <property type="match status" value="1"/>
</dbReference>
<dbReference type="GO" id="GO:0005634">
    <property type="term" value="C:nucleus"/>
    <property type="evidence" value="ECO:0007669"/>
    <property type="project" value="UniProtKB-SubCell"/>
</dbReference>
<dbReference type="STRING" id="478820.A0A196SIT1"/>
<keyword evidence="8" id="KW-0156">Chromatin regulator</keyword>
<evidence type="ECO:0000256" key="10">
    <source>
        <dbReference type="ARBA" id="ARBA00023117"/>
    </source>
</evidence>
<dbReference type="InterPro" id="IPR036427">
    <property type="entry name" value="Bromodomain-like_sf"/>
</dbReference>
<dbReference type="AlphaFoldDB" id="A0A196SIT1"/>
<keyword evidence="19" id="KW-1185">Reference proteome</keyword>
<comment type="subcellular location">
    <subcellularLocation>
        <location evidence="2">Nucleus</location>
    </subcellularLocation>
</comment>
<keyword evidence="4 18" id="KW-0808">Transferase</keyword>
<evidence type="ECO:0000259" key="15">
    <source>
        <dbReference type="PROSITE" id="PS50014"/>
    </source>
</evidence>
<evidence type="ECO:0000256" key="11">
    <source>
        <dbReference type="ARBA" id="ARBA00023163"/>
    </source>
</evidence>
<keyword evidence="10 14" id="KW-0103">Bromodomain</keyword>
<dbReference type="InterPro" id="IPR011011">
    <property type="entry name" value="Znf_FYVE_PHD"/>
</dbReference>
<feature type="domain" description="CBP/p300-type HAT" evidence="17">
    <location>
        <begin position="357"/>
        <end position="773"/>
    </location>
</feature>
<gene>
    <name evidence="18" type="ORF">AV274_2436</name>
</gene>
<comment type="catalytic activity">
    <reaction evidence="13">
        <text>L-lysyl-[protein] + acetyl-CoA = N(6)-acetyl-L-lysyl-[protein] + CoA + H(+)</text>
        <dbReference type="Rhea" id="RHEA:45948"/>
        <dbReference type="Rhea" id="RHEA-COMP:9752"/>
        <dbReference type="Rhea" id="RHEA-COMP:10731"/>
        <dbReference type="ChEBI" id="CHEBI:15378"/>
        <dbReference type="ChEBI" id="CHEBI:29969"/>
        <dbReference type="ChEBI" id="CHEBI:57287"/>
        <dbReference type="ChEBI" id="CHEBI:57288"/>
        <dbReference type="ChEBI" id="CHEBI:61930"/>
        <dbReference type="EC" id="2.3.1.48"/>
    </reaction>
</comment>
<evidence type="ECO:0000256" key="8">
    <source>
        <dbReference type="ARBA" id="ARBA00022853"/>
    </source>
</evidence>
<dbReference type="GO" id="GO:0000123">
    <property type="term" value="C:histone acetyltransferase complex"/>
    <property type="evidence" value="ECO:0007669"/>
    <property type="project" value="TreeGrafter"/>
</dbReference>
<sequence length="949" mass="107516">MMCCMLVHSASCKEGCTSEKYCVWFHTLVEHVASCSIHKCLYTGCHQLHIVISHIRYCKSIHCPACENALATLLNYRQPSPSLCLLSPLLSLPSFSFPSFSASIQQSMAPWWRPGSLKAELLRFLGVLHTKDYACFFLHEVDPSAEGCADYYRVILDEMDLDKMTAKANRGEYKTIELFKHDFDDMIENCRVYNRALEGVLAYAAAFEKEFEKEYKLLKEKDSALKKRFFDGGSGRVCGVCHGSDEAFDPASLHCTLCGAMIAQNTHYFVDASLRSIVCCVCFASLPDAAAPLSKTSLFLRENKEVSFEQWVACAACRRWFHKVCLFYNDRIALQGGVTDALCPECSAKQPPHPKTKLLIDCVPETELSRFIEAHLQTAIARYCAEHSAKYNSLPEDMMKPEGLSVRVVLCEERQLPLSERFRWYFQQCELPESRVQSLDILLFTMYVCESPADALLNHRCVYIAYLDSVAYLTPPAFRKALHQEVLISYLAFLQRRGYERAYIWACPPTKGDDYIFLSHPPEQRMPNGAVLQRWYHEALAAAHRRGVVTEVTNLVDEYLTGKYGLRDAALLRVPVFPGDHWASAVEEKCADLFDAGGDPFQRQPGESLWAFPAWKKKVPVPEYLRKRKKGSGKIKERLMQKMYECLKDQKAHLIVAKLQPQCANCGQFLPGQAYFVSEEEQKPSRFVPIPAPACFCAACVQHNPAVKELKLAGRVGGKVEPAGQEPAIHSSVFATRSLFLNLSQENHLQFNTLRHAMFSSMMILYYCTHDTSFLSFRTCSICFATLFHGTVWVCPRCPCSHLCDDCHRYFPHPHECIAFSADTNQPANPVEDNVLIAIADANKEPTKPRRLRFQCEEEYHFDHAHDSSLPSSATVVWDVLEHVCGCDMDRCPIPACAEVKSDILHCTTCCAKQCDRCSRFQSLYAAHVKRCSKETCVVPHHILFVRDL</sequence>
<evidence type="ECO:0000259" key="16">
    <source>
        <dbReference type="PROSITE" id="PS50134"/>
    </source>
</evidence>
<dbReference type="Proteomes" id="UP000078348">
    <property type="component" value="Unassembled WGS sequence"/>
</dbReference>
<keyword evidence="12" id="KW-0539">Nucleus</keyword>
<dbReference type="InterPro" id="IPR013178">
    <property type="entry name" value="Histone_AcTrfase_Rtt109/CBP"/>
</dbReference>
<evidence type="ECO:0000256" key="6">
    <source>
        <dbReference type="ARBA" id="ARBA00022771"/>
    </source>
</evidence>
<dbReference type="SUPFAM" id="SSF57933">
    <property type="entry name" value="TAZ domain"/>
    <property type="match status" value="2"/>
</dbReference>
<accession>A0A196SIT1</accession>
<evidence type="ECO:0000313" key="18">
    <source>
        <dbReference type="EMBL" id="OAO15854.1"/>
    </source>
</evidence>
<evidence type="ECO:0000259" key="17">
    <source>
        <dbReference type="PROSITE" id="PS51727"/>
    </source>
</evidence>
<feature type="domain" description="Bromo" evidence="15">
    <location>
        <begin position="129"/>
        <end position="201"/>
    </location>
</feature>
<evidence type="ECO:0000256" key="1">
    <source>
        <dbReference type="ARBA" id="ARBA00002581"/>
    </source>
</evidence>
<evidence type="ECO:0000256" key="14">
    <source>
        <dbReference type="PROSITE-ProRule" id="PRU00035"/>
    </source>
</evidence>
<dbReference type="InterPro" id="IPR001487">
    <property type="entry name" value="Bromodomain"/>
</dbReference>
<dbReference type="GO" id="GO:0003713">
    <property type="term" value="F:transcription coactivator activity"/>
    <property type="evidence" value="ECO:0007669"/>
    <property type="project" value="TreeGrafter"/>
</dbReference>
<dbReference type="OrthoDB" id="899at2759"/>
<evidence type="ECO:0000256" key="7">
    <source>
        <dbReference type="ARBA" id="ARBA00022833"/>
    </source>
</evidence>
<dbReference type="Pfam" id="PF08214">
    <property type="entry name" value="HAT_KAT11"/>
    <property type="match status" value="1"/>
</dbReference>
<dbReference type="SMART" id="SM00297">
    <property type="entry name" value="BROMO"/>
    <property type="match status" value="1"/>
</dbReference>
<dbReference type="PANTHER" id="PTHR13808:SF1">
    <property type="entry name" value="HISTONE ACETYLTRANSFERASE"/>
    <property type="match status" value="1"/>
</dbReference>
<dbReference type="GO" id="GO:0008270">
    <property type="term" value="F:zinc ion binding"/>
    <property type="evidence" value="ECO:0007669"/>
    <property type="project" value="UniProtKB-KW"/>
</dbReference>
<dbReference type="Pfam" id="PF00439">
    <property type="entry name" value="Bromodomain"/>
    <property type="match status" value="1"/>
</dbReference>
<dbReference type="InterPro" id="IPR000197">
    <property type="entry name" value="Znf_TAZ"/>
</dbReference>
<keyword evidence="6" id="KW-0863">Zinc-finger</keyword>
<dbReference type="Gene3D" id="1.20.1020.10">
    <property type="entry name" value="TAZ domain"/>
    <property type="match status" value="1"/>
</dbReference>
<dbReference type="InterPro" id="IPR018359">
    <property type="entry name" value="Bromodomain_CS"/>
</dbReference>
<reference evidence="18 19" key="1">
    <citation type="submission" date="2016-05" db="EMBL/GenBank/DDBJ databases">
        <title>Nuclear genome of Blastocystis sp. subtype 1 NandII.</title>
        <authorList>
            <person name="Gentekaki E."/>
            <person name="Curtis B."/>
            <person name="Stairs C."/>
            <person name="Eme L."/>
            <person name="Herman E."/>
            <person name="Klimes V."/>
            <person name="Arias M.C."/>
            <person name="Elias M."/>
            <person name="Hilliou F."/>
            <person name="Klute M."/>
            <person name="Malik S.-B."/>
            <person name="Pightling A."/>
            <person name="Rachubinski R."/>
            <person name="Salas D."/>
            <person name="Schlacht A."/>
            <person name="Suga H."/>
            <person name="Archibald J."/>
            <person name="Ball S.G."/>
            <person name="Clark G."/>
            <person name="Dacks J."/>
            <person name="Van Der Giezen M."/>
            <person name="Tsaousis A."/>
            <person name="Roger A."/>
        </authorList>
    </citation>
    <scope>NUCLEOTIDE SEQUENCE [LARGE SCALE GENOMIC DNA]</scope>
    <source>
        <strain evidence="19">ATCC 50177 / NandII</strain>
    </source>
</reference>
<evidence type="ECO:0000256" key="4">
    <source>
        <dbReference type="ARBA" id="ARBA00022679"/>
    </source>
</evidence>
<dbReference type="PANTHER" id="PTHR13808">
    <property type="entry name" value="CBP/P300-RELATED"/>
    <property type="match status" value="1"/>
</dbReference>
<dbReference type="SUPFAM" id="SSF47370">
    <property type="entry name" value="Bromodomain"/>
    <property type="match status" value="1"/>
</dbReference>
<dbReference type="GO" id="GO:0004402">
    <property type="term" value="F:histone acetyltransferase activity"/>
    <property type="evidence" value="ECO:0007669"/>
    <property type="project" value="InterPro"/>
</dbReference>
<dbReference type="PROSITE" id="PS50134">
    <property type="entry name" value="ZF_TAZ"/>
    <property type="match status" value="2"/>
</dbReference>
<dbReference type="PROSITE" id="PS51727">
    <property type="entry name" value="CBP_P300_HAT"/>
    <property type="match status" value="1"/>
</dbReference>
<dbReference type="SUPFAM" id="SSF57903">
    <property type="entry name" value="FYVE/PHD zinc finger"/>
    <property type="match status" value="1"/>
</dbReference>
<keyword evidence="11" id="KW-0804">Transcription</keyword>
<dbReference type="GO" id="GO:0045944">
    <property type="term" value="P:positive regulation of transcription by RNA polymerase II"/>
    <property type="evidence" value="ECO:0007669"/>
    <property type="project" value="TreeGrafter"/>
</dbReference>
<dbReference type="Gene3D" id="3.30.40.10">
    <property type="entry name" value="Zinc/RING finger domain, C3HC4 (zinc finger)"/>
    <property type="match status" value="1"/>
</dbReference>
<keyword evidence="5" id="KW-0479">Metal-binding</keyword>
<comment type="function">
    <text evidence="1">Acetyltransferase enzyme. Acetylates histones, giving a specific tag for transcriptional activation.</text>
</comment>
<evidence type="ECO:0000256" key="2">
    <source>
        <dbReference type="ARBA" id="ARBA00004123"/>
    </source>
</evidence>
<protein>
    <recommendedName>
        <fullName evidence="3">histone acetyltransferase</fullName>
        <ecNumber evidence="3">2.3.1.48</ecNumber>
    </recommendedName>
</protein>
<comment type="caution">
    <text evidence="18">The sequence shown here is derived from an EMBL/GenBank/DDBJ whole genome shotgun (WGS) entry which is preliminary data.</text>
</comment>
<dbReference type="InterPro" id="IPR035898">
    <property type="entry name" value="TAZ_dom_sf"/>
</dbReference>
<keyword evidence="9" id="KW-0805">Transcription regulation</keyword>
<evidence type="ECO:0000256" key="12">
    <source>
        <dbReference type="ARBA" id="ARBA00023242"/>
    </source>
</evidence>
<evidence type="ECO:0000256" key="5">
    <source>
        <dbReference type="ARBA" id="ARBA00022723"/>
    </source>
</evidence>
<evidence type="ECO:0000313" key="19">
    <source>
        <dbReference type="Proteomes" id="UP000078348"/>
    </source>
</evidence>
<organism evidence="18 19">
    <name type="scientific">Blastocystis sp. subtype 1 (strain ATCC 50177 / NandII)</name>
    <dbReference type="NCBI Taxonomy" id="478820"/>
    <lineage>
        <taxon>Eukaryota</taxon>
        <taxon>Sar</taxon>
        <taxon>Stramenopiles</taxon>
        <taxon>Bigyra</taxon>
        <taxon>Opalozoa</taxon>
        <taxon>Opalinata</taxon>
        <taxon>Blastocystidae</taxon>
        <taxon>Blastocystis</taxon>
    </lineage>
</organism>
<keyword evidence="7" id="KW-0862">Zinc</keyword>
<dbReference type="Pfam" id="PF02135">
    <property type="entry name" value="zf-TAZ"/>
    <property type="match status" value="1"/>
</dbReference>
<evidence type="ECO:0000256" key="3">
    <source>
        <dbReference type="ARBA" id="ARBA00013184"/>
    </source>
</evidence>
<dbReference type="PROSITE" id="PS00633">
    <property type="entry name" value="BROMODOMAIN_1"/>
    <property type="match status" value="1"/>
</dbReference>
<evidence type="ECO:0000256" key="13">
    <source>
        <dbReference type="ARBA" id="ARBA00048017"/>
    </source>
</evidence>
<feature type="domain" description="TAZ-type" evidence="16">
    <location>
        <begin position="1"/>
        <end position="69"/>
    </location>
</feature>
<dbReference type="InterPro" id="IPR031162">
    <property type="entry name" value="CBP_P300_HAT"/>
</dbReference>
<dbReference type="InterPro" id="IPR013083">
    <property type="entry name" value="Znf_RING/FYVE/PHD"/>
</dbReference>
<dbReference type="GO" id="GO:0005667">
    <property type="term" value="C:transcription regulator complex"/>
    <property type="evidence" value="ECO:0007669"/>
    <property type="project" value="TreeGrafter"/>
</dbReference>